<dbReference type="AlphaFoldDB" id="A0A4Z2F230"/>
<name>A0A4Z2F230_9TELE</name>
<reference evidence="1 2" key="1">
    <citation type="submission" date="2019-03" db="EMBL/GenBank/DDBJ databases">
        <title>First draft genome of Liparis tanakae, snailfish: a comprehensive survey of snailfish specific genes.</title>
        <authorList>
            <person name="Kim W."/>
            <person name="Song I."/>
            <person name="Jeong J.-H."/>
            <person name="Kim D."/>
            <person name="Kim S."/>
            <person name="Ryu S."/>
            <person name="Song J.Y."/>
            <person name="Lee S.K."/>
        </authorList>
    </citation>
    <scope>NUCLEOTIDE SEQUENCE [LARGE SCALE GENOMIC DNA]</scope>
    <source>
        <tissue evidence="1">Muscle</tissue>
    </source>
</reference>
<protein>
    <submittedName>
        <fullName evidence="1">Uncharacterized protein</fullName>
    </submittedName>
</protein>
<keyword evidence="2" id="KW-1185">Reference proteome</keyword>
<sequence>MLVLCPDSDTGLLPTPTSSVCLSASPTARHRAASGGTLSRPLGSALESSCRSVRGPRWQYGCTRKAGGGWRFHNAAPTKSNHSLDRLAR</sequence>
<accession>A0A4Z2F230</accession>
<dbReference type="EMBL" id="SRLO01001815">
    <property type="protein sequence ID" value="TNN35189.1"/>
    <property type="molecule type" value="Genomic_DNA"/>
</dbReference>
<evidence type="ECO:0000313" key="1">
    <source>
        <dbReference type="EMBL" id="TNN35189.1"/>
    </source>
</evidence>
<organism evidence="1 2">
    <name type="scientific">Liparis tanakae</name>
    <name type="common">Tanaka's snailfish</name>
    <dbReference type="NCBI Taxonomy" id="230148"/>
    <lineage>
        <taxon>Eukaryota</taxon>
        <taxon>Metazoa</taxon>
        <taxon>Chordata</taxon>
        <taxon>Craniata</taxon>
        <taxon>Vertebrata</taxon>
        <taxon>Euteleostomi</taxon>
        <taxon>Actinopterygii</taxon>
        <taxon>Neopterygii</taxon>
        <taxon>Teleostei</taxon>
        <taxon>Neoteleostei</taxon>
        <taxon>Acanthomorphata</taxon>
        <taxon>Eupercaria</taxon>
        <taxon>Perciformes</taxon>
        <taxon>Cottioidei</taxon>
        <taxon>Cottales</taxon>
        <taxon>Liparidae</taxon>
        <taxon>Liparis</taxon>
    </lineage>
</organism>
<dbReference type="Proteomes" id="UP000314294">
    <property type="component" value="Unassembled WGS sequence"/>
</dbReference>
<proteinExistence type="predicted"/>
<gene>
    <name evidence="1" type="ORF">EYF80_054651</name>
</gene>
<evidence type="ECO:0000313" key="2">
    <source>
        <dbReference type="Proteomes" id="UP000314294"/>
    </source>
</evidence>
<comment type="caution">
    <text evidence="1">The sequence shown here is derived from an EMBL/GenBank/DDBJ whole genome shotgun (WGS) entry which is preliminary data.</text>
</comment>